<evidence type="ECO:0000256" key="3">
    <source>
        <dbReference type="ARBA" id="ARBA00022989"/>
    </source>
</evidence>
<evidence type="ECO:0000256" key="1">
    <source>
        <dbReference type="ARBA" id="ARBA00004141"/>
    </source>
</evidence>
<dbReference type="GO" id="GO:0000329">
    <property type="term" value="C:fungal-type vacuole membrane"/>
    <property type="evidence" value="ECO:0007669"/>
    <property type="project" value="TreeGrafter"/>
</dbReference>
<comment type="caution">
    <text evidence="8">The sequence shown here is derived from an EMBL/GenBank/DDBJ whole genome shotgun (WGS) entry which is preliminary data.</text>
</comment>
<feature type="transmembrane region" description="Helical" evidence="6">
    <location>
        <begin position="275"/>
        <end position="296"/>
    </location>
</feature>
<dbReference type="OrthoDB" id="1436450at2759"/>
<dbReference type="AlphaFoldDB" id="A0A9P3LI19"/>
<feature type="transmembrane region" description="Helical" evidence="6">
    <location>
        <begin position="46"/>
        <end position="65"/>
    </location>
</feature>
<evidence type="ECO:0000313" key="9">
    <source>
        <dbReference type="Proteomes" id="UP000703269"/>
    </source>
</evidence>
<dbReference type="InterPro" id="IPR000620">
    <property type="entry name" value="EamA_dom"/>
</dbReference>
<gene>
    <name evidence="8" type="ORF">PsYK624_108930</name>
</gene>
<dbReference type="PANTHER" id="PTHR23051:SF0">
    <property type="entry name" value="SOLUTE CARRIER FAMILY 35 MEMBER F5"/>
    <property type="match status" value="1"/>
</dbReference>
<organism evidence="8 9">
    <name type="scientific">Phanerochaete sordida</name>
    <dbReference type="NCBI Taxonomy" id="48140"/>
    <lineage>
        <taxon>Eukaryota</taxon>
        <taxon>Fungi</taxon>
        <taxon>Dikarya</taxon>
        <taxon>Basidiomycota</taxon>
        <taxon>Agaricomycotina</taxon>
        <taxon>Agaricomycetes</taxon>
        <taxon>Polyporales</taxon>
        <taxon>Phanerochaetaceae</taxon>
        <taxon>Phanerochaete</taxon>
    </lineage>
</organism>
<feature type="transmembrane region" description="Helical" evidence="6">
    <location>
        <begin position="166"/>
        <end position="184"/>
    </location>
</feature>
<dbReference type="EMBL" id="BPQB01000042">
    <property type="protein sequence ID" value="GJE94722.1"/>
    <property type="molecule type" value="Genomic_DNA"/>
</dbReference>
<dbReference type="InterPro" id="IPR037185">
    <property type="entry name" value="EmrE-like"/>
</dbReference>
<feature type="transmembrane region" description="Helical" evidence="6">
    <location>
        <begin position="238"/>
        <end position="263"/>
    </location>
</feature>
<dbReference type="PANTHER" id="PTHR23051">
    <property type="entry name" value="SOLUTE CARRIER FAMILY 35, MEMBER F5"/>
    <property type="match status" value="1"/>
</dbReference>
<feature type="transmembrane region" description="Helical" evidence="6">
    <location>
        <begin position="12"/>
        <end position="34"/>
    </location>
</feature>
<protein>
    <submittedName>
        <fullName evidence="8">DMT family transporter</fullName>
    </submittedName>
</protein>
<keyword evidence="2 6" id="KW-0812">Transmembrane</keyword>
<feature type="transmembrane region" description="Helical" evidence="6">
    <location>
        <begin position="303"/>
        <end position="323"/>
    </location>
</feature>
<keyword evidence="3 6" id="KW-1133">Transmembrane helix</keyword>
<sequence length="382" mass="40819">MNLTPGKRWPSDYTLGILILLVVVSLWTVGNFVAQDAYDTGFRKPFWVTYLNASSFVVYLVPYAIKHVLQKYGIHVWGGRAKPHGDYQSLPTDDKEGSLSPGSHPYTPKETFKLALTFAIPYFLLNWALFASLSLTSVTSSTILGSTVGIWTLVLGRLFRIEALTPVKVLAVATSFVGVVLVSVSDGSSSGTPAAAPAAHTDPAPVLGDAIALLGALICALYMVLFKRRVRDEARVDMRLFFGLMGALNAVGMLPVGLLLHLVGAERLAWPGAHVALVIAAGVATTVVADVLWVVAMMKTTPVVASVGQSLTMPLAIVGDFVLHGAVSVLAILGCVVVLASFGVLGLDTRKEAEHEKGRGLPQQSTDEETMEMGDRSMQEEE</sequence>
<reference evidence="8 9" key="1">
    <citation type="submission" date="2021-08" db="EMBL/GenBank/DDBJ databases">
        <title>Draft Genome Sequence of Phanerochaete sordida strain YK-624.</title>
        <authorList>
            <person name="Mori T."/>
            <person name="Dohra H."/>
            <person name="Suzuki T."/>
            <person name="Kawagishi H."/>
            <person name="Hirai H."/>
        </authorList>
    </citation>
    <scope>NUCLEOTIDE SEQUENCE [LARGE SCALE GENOMIC DNA]</scope>
    <source>
        <strain evidence="8 9">YK-624</strain>
    </source>
</reference>
<evidence type="ECO:0000256" key="4">
    <source>
        <dbReference type="ARBA" id="ARBA00023136"/>
    </source>
</evidence>
<feature type="transmembrane region" description="Helical" evidence="6">
    <location>
        <begin position="141"/>
        <end position="159"/>
    </location>
</feature>
<feature type="transmembrane region" description="Helical" evidence="6">
    <location>
        <begin position="204"/>
        <end position="226"/>
    </location>
</feature>
<evidence type="ECO:0000313" key="8">
    <source>
        <dbReference type="EMBL" id="GJE94722.1"/>
    </source>
</evidence>
<feature type="domain" description="EamA" evidence="7">
    <location>
        <begin position="107"/>
        <end position="183"/>
    </location>
</feature>
<evidence type="ECO:0000256" key="6">
    <source>
        <dbReference type="SAM" id="Phobius"/>
    </source>
</evidence>
<keyword evidence="9" id="KW-1185">Reference proteome</keyword>
<evidence type="ECO:0000259" key="7">
    <source>
        <dbReference type="Pfam" id="PF00892"/>
    </source>
</evidence>
<proteinExistence type="predicted"/>
<feature type="region of interest" description="Disordered" evidence="5">
    <location>
        <begin position="353"/>
        <end position="382"/>
    </location>
</feature>
<dbReference type="Pfam" id="PF00892">
    <property type="entry name" value="EamA"/>
    <property type="match status" value="1"/>
</dbReference>
<evidence type="ECO:0000256" key="2">
    <source>
        <dbReference type="ARBA" id="ARBA00022692"/>
    </source>
</evidence>
<accession>A0A9P3LI19</accession>
<dbReference type="SUPFAM" id="SSF103481">
    <property type="entry name" value="Multidrug resistance efflux transporter EmrE"/>
    <property type="match status" value="1"/>
</dbReference>
<feature type="compositionally biased region" description="Basic and acidic residues" evidence="5">
    <location>
        <begin position="373"/>
        <end position="382"/>
    </location>
</feature>
<comment type="subcellular location">
    <subcellularLocation>
        <location evidence="1">Membrane</location>
        <topology evidence="1">Multi-pass membrane protein</topology>
    </subcellularLocation>
</comment>
<feature type="transmembrane region" description="Helical" evidence="6">
    <location>
        <begin position="329"/>
        <end position="347"/>
    </location>
</feature>
<keyword evidence="4 6" id="KW-0472">Membrane</keyword>
<name>A0A9P3LI19_9APHY</name>
<dbReference type="Proteomes" id="UP000703269">
    <property type="component" value="Unassembled WGS sequence"/>
</dbReference>
<evidence type="ECO:0000256" key="5">
    <source>
        <dbReference type="SAM" id="MobiDB-lite"/>
    </source>
</evidence>